<evidence type="ECO:0000313" key="4">
    <source>
        <dbReference type="EMBL" id="MFC5289415.1"/>
    </source>
</evidence>
<feature type="chain" id="PRO_5045731660" evidence="3">
    <location>
        <begin position="25"/>
        <end position="257"/>
    </location>
</feature>
<evidence type="ECO:0000313" key="5">
    <source>
        <dbReference type="Proteomes" id="UP001596157"/>
    </source>
</evidence>
<evidence type="ECO:0000256" key="1">
    <source>
        <dbReference type="ARBA" id="ARBA00006484"/>
    </source>
</evidence>
<dbReference type="InterPro" id="IPR002347">
    <property type="entry name" value="SDR_fam"/>
</dbReference>
<organism evidence="4 5">
    <name type="scientific">Actinokineospora guangxiensis</name>
    <dbReference type="NCBI Taxonomy" id="1490288"/>
    <lineage>
        <taxon>Bacteria</taxon>
        <taxon>Bacillati</taxon>
        <taxon>Actinomycetota</taxon>
        <taxon>Actinomycetes</taxon>
        <taxon>Pseudonocardiales</taxon>
        <taxon>Pseudonocardiaceae</taxon>
        <taxon>Actinokineospora</taxon>
    </lineage>
</organism>
<dbReference type="PANTHER" id="PTHR43391:SF26">
    <property type="entry name" value="BLL7251 PROTEIN"/>
    <property type="match status" value="1"/>
</dbReference>
<accession>A0ABW0EV28</accession>
<proteinExistence type="inferred from homology"/>
<keyword evidence="3" id="KW-0732">Signal</keyword>
<evidence type="ECO:0000256" key="2">
    <source>
        <dbReference type="ARBA" id="ARBA00023002"/>
    </source>
</evidence>
<comment type="caution">
    <text evidence="4">The sequence shown here is derived from an EMBL/GenBank/DDBJ whole genome shotgun (WGS) entry which is preliminary data.</text>
</comment>
<feature type="signal peptide" evidence="3">
    <location>
        <begin position="1"/>
        <end position="24"/>
    </location>
</feature>
<dbReference type="Proteomes" id="UP001596157">
    <property type="component" value="Unassembled WGS sequence"/>
</dbReference>
<gene>
    <name evidence="4" type="ORF">ACFPM7_20380</name>
</gene>
<evidence type="ECO:0000256" key="3">
    <source>
        <dbReference type="SAM" id="SignalP"/>
    </source>
</evidence>
<dbReference type="GO" id="GO:0016491">
    <property type="term" value="F:oxidoreductase activity"/>
    <property type="evidence" value="ECO:0007669"/>
    <property type="project" value="UniProtKB-KW"/>
</dbReference>
<reference evidence="5" key="1">
    <citation type="journal article" date="2019" name="Int. J. Syst. Evol. Microbiol.">
        <title>The Global Catalogue of Microorganisms (GCM) 10K type strain sequencing project: providing services to taxonomists for standard genome sequencing and annotation.</title>
        <authorList>
            <consortium name="The Broad Institute Genomics Platform"/>
            <consortium name="The Broad Institute Genome Sequencing Center for Infectious Disease"/>
            <person name="Wu L."/>
            <person name="Ma J."/>
        </authorList>
    </citation>
    <scope>NUCLEOTIDE SEQUENCE [LARGE SCALE GENOMIC DNA]</scope>
    <source>
        <strain evidence="5">CCUG 59778</strain>
    </source>
</reference>
<dbReference type="EC" id="1.-.-.-" evidence="4"/>
<dbReference type="InterPro" id="IPR036291">
    <property type="entry name" value="NAD(P)-bd_dom_sf"/>
</dbReference>
<dbReference type="InterPro" id="IPR020904">
    <property type="entry name" value="Sc_DH/Rdtase_CS"/>
</dbReference>
<dbReference type="RefSeq" id="WP_378249264.1">
    <property type="nucleotide sequence ID" value="NZ_JBHSKF010000011.1"/>
</dbReference>
<comment type="similarity">
    <text evidence="1">Belongs to the short-chain dehydrogenases/reductases (SDR) family.</text>
</comment>
<dbReference type="PROSITE" id="PS00061">
    <property type="entry name" value="ADH_SHORT"/>
    <property type="match status" value="1"/>
</dbReference>
<dbReference type="Pfam" id="PF00106">
    <property type="entry name" value="adh_short"/>
    <property type="match status" value="1"/>
</dbReference>
<keyword evidence="5" id="KW-1185">Reference proteome</keyword>
<name>A0ABW0EV28_9PSEU</name>
<keyword evidence="2 4" id="KW-0560">Oxidoreductase</keyword>
<dbReference type="Gene3D" id="3.40.50.720">
    <property type="entry name" value="NAD(P)-binding Rossmann-like Domain"/>
    <property type="match status" value="1"/>
</dbReference>
<dbReference type="PANTHER" id="PTHR43391">
    <property type="entry name" value="RETINOL DEHYDROGENASE-RELATED"/>
    <property type="match status" value="1"/>
</dbReference>
<dbReference type="EMBL" id="JBHSKF010000011">
    <property type="protein sequence ID" value="MFC5289415.1"/>
    <property type="molecule type" value="Genomic_DNA"/>
</dbReference>
<sequence>MVLVTGAGAGIGAALAVAAAEAGAAAVVAVDVDGPAAEATAAQVRDAGVAAVAAHTDVTDAAAVRSLVTAARAQHGPLGAVFSNAGAAVGMGLHAPGALWDKAWAVNVRAHVTLAQAALPVMARDGGGHLMITASAAGLLGLPGDAPYAVTKAAAVALAEWLARDAAPHGIRVSALCPLGVRTGLLMPAVEAGHPAGLAVAGMGPILDPAEVAAAALAGLAEDRFLVLPHPEVGPLYAAKAADPEAWLATDPAAARR</sequence>
<dbReference type="SUPFAM" id="SSF51735">
    <property type="entry name" value="NAD(P)-binding Rossmann-fold domains"/>
    <property type="match status" value="1"/>
</dbReference>
<dbReference type="PRINTS" id="PR00081">
    <property type="entry name" value="GDHRDH"/>
</dbReference>
<protein>
    <submittedName>
        <fullName evidence="4">SDR family oxidoreductase</fullName>
        <ecNumber evidence="4">1.-.-.-</ecNumber>
    </submittedName>
</protein>
<dbReference type="CDD" id="cd05233">
    <property type="entry name" value="SDR_c"/>
    <property type="match status" value="1"/>
</dbReference>